<protein>
    <submittedName>
        <fullName evidence="2">Uncharacterized protein</fullName>
    </submittedName>
</protein>
<dbReference type="KEGG" id="vg:14011540"/>
<feature type="compositionally biased region" description="Basic residues" evidence="1">
    <location>
        <begin position="335"/>
        <end position="350"/>
    </location>
</feature>
<proteinExistence type="predicted"/>
<feature type="compositionally biased region" description="Basic and acidic residues" evidence="1">
    <location>
        <begin position="517"/>
        <end position="526"/>
    </location>
</feature>
<evidence type="ECO:0000256" key="1">
    <source>
        <dbReference type="SAM" id="MobiDB-lite"/>
    </source>
</evidence>
<feature type="region of interest" description="Disordered" evidence="1">
    <location>
        <begin position="707"/>
        <end position="757"/>
    </location>
</feature>
<feature type="compositionally biased region" description="Basic and acidic residues" evidence="1">
    <location>
        <begin position="351"/>
        <end position="362"/>
    </location>
</feature>
<dbReference type="GeneID" id="14011540"/>
<keyword evidence="3" id="KW-1185">Reference proteome</keyword>
<dbReference type="EMBL" id="JN712910">
    <property type="protein sequence ID" value="AEZ50468.1"/>
    <property type="molecule type" value="Genomic_DNA"/>
</dbReference>
<evidence type="ECO:0000313" key="3">
    <source>
        <dbReference type="Proteomes" id="UP000006298"/>
    </source>
</evidence>
<reference evidence="2 3" key="1">
    <citation type="submission" date="2011-09" db="EMBL/GenBank/DDBJ databases">
        <title>Complete Genome Sequence of Bacillus cereus Bacteriophage BCD7.</title>
        <authorList>
            <person name="Lee J.-H."/>
            <person name="Shin H."/>
            <person name="Son B."/>
            <person name="Ryu S."/>
        </authorList>
    </citation>
    <scope>NUCLEOTIDE SEQUENCE [LARGE SCALE GENOMIC DNA]</scope>
</reference>
<evidence type="ECO:0000313" key="2">
    <source>
        <dbReference type="EMBL" id="AEZ50468.1"/>
    </source>
</evidence>
<accession>J9PTX4</accession>
<dbReference type="Proteomes" id="UP000006298">
    <property type="component" value="Segment"/>
</dbReference>
<feature type="region of interest" description="Disordered" evidence="1">
    <location>
        <begin position="501"/>
        <end position="526"/>
    </location>
</feature>
<feature type="compositionally biased region" description="Basic and acidic residues" evidence="1">
    <location>
        <begin position="736"/>
        <end position="750"/>
    </location>
</feature>
<feature type="region of interest" description="Disordered" evidence="1">
    <location>
        <begin position="317"/>
        <end position="369"/>
    </location>
</feature>
<dbReference type="RefSeq" id="YP_007005872.1">
    <property type="nucleotide sequence ID" value="NC_019515.1"/>
</dbReference>
<organism evidence="2 3">
    <name type="scientific">Bacillus phage BCD7</name>
    <dbReference type="NCBI Taxonomy" id="1136534"/>
    <lineage>
        <taxon>Viruses</taxon>
        <taxon>Duplodnaviria</taxon>
        <taxon>Heunggongvirae</taxon>
        <taxon>Uroviricota</taxon>
        <taxon>Caudoviricetes</taxon>
        <taxon>Becedseptimavirus</taxon>
        <taxon>Becedseptimavirus BCD7</taxon>
    </lineage>
</organism>
<gene>
    <name evidence="2" type="ORF">BCD7_0021</name>
</gene>
<name>J9PTX4_9CAUD</name>
<sequence>MSNKLYEIYGESVNSPTRLVMSGVESDAYWDIAIKSGVDRVLVSYHYIQQKGKNFLRKRLEKHPHIKVMIDSGAYTFHIKEEEYKNKPMEFWENYLERYTNFVRENKDLVFSCVELDIGNIIGFDKLDELRAKYFEPLKDEGILVCYVWHEYDGIKYWETMCQKYDYVGFSLQTSSSLTDAQIMKMVNTARRYNSIIHGFALTRVEIMSKLPFFTGDSTTWLVGTQYGELNWFDGRRLKRLKKDKWKTVYKQKYIKLGANWDLAGQENPYELIRINLLVFREAEKYIIKRIKARCYWLKGINSGKGESTRTMAKKILKRPSAKKEVTEAEETTPKKKLKVKPKKKLGIKKKVAEEPKQEAPKPKTTAPAKKGIWEQLDEQVQNRPQTKFEEFLALSDEPDGTVKTLEEVHTNLPPLDWYDGEAENYKVVAKYFGIPLDLPKEEVLDILYNYRIFLVDTDQLEEYTDEQLCDMANFLLKIDCNEREDAITSLTTYFEENARGERSDYVSDDSDAMDEAPPRPKERDSYLEEEHFKVVDVSEAEMANYLPAPVEGEMPEVEALDAELAQKGIVAVRDEKGRFLKGQKKVRKPKSLGSKFFPKLACNTCYKAGECPEYKPDYACAFEKEFKKFKTRDINDLQDAMMGMADANMERLQRLLLFETMDGGMADPTVSAMIDQNMRLMDSVRRLHEQQNQIAAMQRRVIHADGTEETTTTVTNPQGGILSRLFAQETQSKNPLDEEEKKQDRKDVTNDVVSEQ</sequence>